<evidence type="ECO:0000256" key="7">
    <source>
        <dbReference type="SAM" id="Phobius"/>
    </source>
</evidence>
<dbReference type="PANTHER" id="PTHR32468">
    <property type="entry name" value="CATION/H + ANTIPORTER"/>
    <property type="match status" value="1"/>
</dbReference>
<keyword evidence="10" id="KW-1185">Reference proteome</keyword>
<feature type="transmembrane region" description="Helical" evidence="7">
    <location>
        <begin position="119"/>
        <end position="145"/>
    </location>
</feature>
<sequence length="1119" mass="125090">MTNLSKTRSIINGENPLMLSLTDPIALFLIQMCFIVILSRIIHLVLRYLNQPRVVSEIIGGILLGPTALGRISSFSNSVFPKPSITYLNLVANLGLLLFLFIIGLELEISTLKTQIKKSALISICGMIVPFAVGSLISFALFKTFQNSGRFYVFLLFCGVSISITAFPVLARILSELGLLKTNVGFATITAASVDDVTAWIFLALVISLAKSSNALSALWILLTGVAYVLFVSFVVQRLYMKYLRKEGFLDGRDPSTQIVFITLTMAFISGWFTDVLGIHAIFGAYIIGVIVPHNEGFAIKIAEKIEDLISIFFLPIYFGLSGLNTNLGLLNSGKAWLLLILTVSASFFGKIAGCSLAARFSKYSWRESLTIGVLMSCKGLVELIVLNIGLQNNIINQEVFSILVLSALVTTFATTPIVKLIYPKSRYRYIKDESSDINTVNGFVQHPSRDVTQPLDLTFGTLVVVEKLQQIPYITTLMGLFGNSWEGSEKLKSVSVNPSFINLEFFFLRLVRMTSRQTSMMLNYQSKNLEIYDPVLNTIRAFSQTSKIKSTFQLDVCDKSEVSENIIEYSRNANRNLIIIPALDRVNGHINPKNELYLDFSQGLNGIPHSRKFELEMMRKIYKNSKCDVGVFVNRGLIPPSAISEKLNMPMRAINADNELLFDKNDQGMTDDKNQSDTPKGSDLDTIFEFGAEQDLPIIFIPFFGGIDDKSTIKTAVKLFSNPKVRILIIYYMFHKDFIDSSNNLKNEHFYEPTPVNLKGHKESIEGTPNSILELPSIFKSKFRSLNPSVSKSLTPAYESSSVEERRTFFEKKLEPKEDIIFLDEYLGIKLSEHVGSVLNKSTPSTLSVLDQKKEVLQDDEKFDDLDFDNCLSSGKNFEKNSGFDTVGSSKNDPKNIKMSEPAASQYNINFTAPVSLSSKKSFDISNNILKKSQGGFKRANIEILDNTSSEARYCFKEKSNFKDVPPKNFENLGDGTILCQKSPKYPNITFCAVKTNKPLRSSLSHSMVLRHCDLIICGRNEGHRPEKKARSVRGDSIGIIGSGEIENYPNHDLELQNDSLLMSFRVKMDERNAIGIFGERLLRMKCRASNLIIQSNDSVEGSYFTTKENTNNTISDV</sequence>
<dbReference type="GO" id="GO:0016020">
    <property type="term" value="C:membrane"/>
    <property type="evidence" value="ECO:0007669"/>
    <property type="project" value="UniProtKB-SubCell"/>
</dbReference>
<evidence type="ECO:0000256" key="3">
    <source>
        <dbReference type="ARBA" id="ARBA00022692"/>
    </source>
</evidence>
<evidence type="ECO:0000256" key="6">
    <source>
        <dbReference type="ARBA" id="ARBA00023136"/>
    </source>
</evidence>
<keyword evidence="4 7" id="KW-1133">Transmembrane helix</keyword>
<dbReference type="Pfam" id="PF00999">
    <property type="entry name" value="Na_H_Exchanger"/>
    <property type="match status" value="1"/>
</dbReference>
<feature type="transmembrane region" description="Helical" evidence="7">
    <location>
        <begin position="54"/>
        <end position="73"/>
    </location>
</feature>
<accession>A0A1R0H7P2</accession>
<keyword evidence="2" id="KW-0813">Transport</keyword>
<dbReference type="InterPro" id="IPR050794">
    <property type="entry name" value="CPA2_transporter"/>
</dbReference>
<protein>
    <submittedName>
        <fullName evidence="9">K(+)/H(+) antiporter 1</fullName>
    </submittedName>
</protein>
<comment type="subcellular location">
    <subcellularLocation>
        <location evidence="1">Membrane</location>
        <topology evidence="1">Multi-pass membrane protein</topology>
    </subcellularLocation>
</comment>
<feature type="transmembrane region" description="Helical" evidence="7">
    <location>
        <begin position="215"/>
        <end position="236"/>
    </location>
</feature>
<dbReference type="PANTHER" id="PTHR32468:SF0">
    <property type="entry name" value="K(+)_H(+) ANTIPORTER 1"/>
    <property type="match status" value="1"/>
</dbReference>
<name>A0A1R0H7P2_9FUNG</name>
<feature type="transmembrane region" description="Helical" evidence="7">
    <location>
        <begin position="403"/>
        <end position="423"/>
    </location>
</feature>
<comment type="caution">
    <text evidence="9">The sequence shown here is derived from an EMBL/GenBank/DDBJ whole genome shotgun (WGS) entry which is preliminary data.</text>
</comment>
<dbReference type="OrthoDB" id="2687058at2759"/>
<evidence type="ECO:0000313" key="10">
    <source>
        <dbReference type="Proteomes" id="UP000187455"/>
    </source>
</evidence>
<reference evidence="9 10" key="1">
    <citation type="journal article" date="2016" name="Mol. Biol. Evol.">
        <title>Genome-Wide Survey of Gut Fungi (Harpellales) Reveals the First Horizontally Transferred Ubiquitin Gene from a Mosquito Host.</title>
        <authorList>
            <person name="Wang Y."/>
            <person name="White M.M."/>
            <person name="Kvist S."/>
            <person name="Moncalvo J.M."/>
        </authorList>
    </citation>
    <scope>NUCLEOTIDE SEQUENCE [LARGE SCALE GENOMIC DNA]</scope>
    <source>
        <strain evidence="9 10">ALG-7-W6</strain>
    </source>
</reference>
<evidence type="ECO:0000256" key="4">
    <source>
        <dbReference type="ARBA" id="ARBA00022989"/>
    </source>
</evidence>
<organism evidence="9 10">
    <name type="scientific">Smittium mucronatum</name>
    <dbReference type="NCBI Taxonomy" id="133383"/>
    <lineage>
        <taxon>Eukaryota</taxon>
        <taxon>Fungi</taxon>
        <taxon>Fungi incertae sedis</taxon>
        <taxon>Zoopagomycota</taxon>
        <taxon>Kickxellomycotina</taxon>
        <taxon>Harpellomycetes</taxon>
        <taxon>Harpellales</taxon>
        <taxon>Legeriomycetaceae</taxon>
        <taxon>Smittium</taxon>
    </lineage>
</organism>
<dbReference type="AlphaFoldDB" id="A0A1R0H7P2"/>
<dbReference type="GO" id="GO:1902600">
    <property type="term" value="P:proton transmembrane transport"/>
    <property type="evidence" value="ECO:0007669"/>
    <property type="project" value="InterPro"/>
</dbReference>
<feature type="transmembrane region" description="Helical" evidence="7">
    <location>
        <begin position="151"/>
        <end position="174"/>
    </location>
</feature>
<dbReference type="Gene3D" id="1.20.1530.20">
    <property type="match status" value="1"/>
</dbReference>
<dbReference type="InterPro" id="IPR038770">
    <property type="entry name" value="Na+/solute_symporter_sf"/>
</dbReference>
<feature type="transmembrane region" description="Helical" evidence="7">
    <location>
        <begin position="186"/>
        <end position="209"/>
    </location>
</feature>
<dbReference type="EMBL" id="LSSL01000192">
    <property type="protein sequence ID" value="OLY85200.1"/>
    <property type="molecule type" value="Genomic_DNA"/>
</dbReference>
<evidence type="ECO:0000256" key="2">
    <source>
        <dbReference type="ARBA" id="ARBA00022448"/>
    </source>
</evidence>
<gene>
    <name evidence="9" type="ORF">AYI68_g613</name>
</gene>
<feature type="transmembrane region" description="Helical" evidence="7">
    <location>
        <begin position="25"/>
        <end position="42"/>
    </location>
</feature>
<feature type="transmembrane region" description="Helical" evidence="7">
    <location>
        <begin position="336"/>
        <end position="358"/>
    </location>
</feature>
<feature type="transmembrane region" description="Helical" evidence="7">
    <location>
        <begin position="85"/>
        <end position="107"/>
    </location>
</feature>
<evidence type="ECO:0000259" key="8">
    <source>
        <dbReference type="Pfam" id="PF00999"/>
    </source>
</evidence>
<feature type="domain" description="Cation/H+ exchanger transmembrane" evidence="8">
    <location>
        <begin position="37"/>
        <end position="419"/>
    </location>
</feature>
<feature type="transmembrane region" description="Helical" evidence="7">
    <location>
        <begin position="279"/>
        <end position="297"/>
    </location>
</feature>
<keyword evidence="3 7" id="KW-0812">Transmembrane</keyword>
<dbReference type="Proteomes" id="UP000187455">
    <property type="component" value="Unassembled WGS sequence"/>
</dbReference>
<evidence type="ECO:0000256" key="1">
    <source>
        <dbReference type="ARBA" id="ARBA00004141"/>
    </source>
</evidence>
<feature type="transmembrane region" description="Helical" evidence="7">
    <location>
        <begin position="309"/>
        <end position="330"/>
    </location>
</feature>
<keyword evidence="5" id="KW-0406">Ion transport</keyword>
<evidence type="ECO:0000256" key="5">
    <source>
        <dbReference type="ARBA" id="ARBA00023065"/>
    </source>
</evidence>
<proteinExistence type="predicted"/>
<dbReference type="GO" id="GO:0015297">
    <property type="term" value="F:antiporter activity"/>
    <property type="evidence" value="ECO:0007669"/>
    <property type="project" value="InterPro"/>
</dbReference>
<feature type="transmembrane region" description="Helical" evidence="7">
    <location>
        <begin position="370"/>
        <end position="391"/>
    </location>
</feature>
<dbReference type="InterPro" id="IPR006153">
    <property type="entry name" value="Cation/H_exchanger_TM"/>
</dbReference>
<keyword evidence="6 7" id="KW-0472">Membrane</keyword>
<evidence type="ECO:0000313" key="9">
    <source>
        <dbReference type="EMBL" id="OLY85200.1"/>
    </source>
</evidence>